<dbReference type="Proteomes" id="UP000184356">
    <property type="component" value="Unassembled WGS sequence"/>
</dbReference>
<evidence type="ECO:0000313" key="1">
    <source>
        <dbReference type="EMBL" id="OJJ60108.1"/>
    </source>
</evidence>
<gene>
    <name evidence="1" type="ORF">ASPSYDRAFT_44512</name>
</gene>
<proteinExistence type="predicted"/>
<keyword evidence="2" id="KW-1185">Reference proteome</keyword>
<evidence type="ECO:0000313" key="2">
    <source>
        <dbReference type="Proteomes" id="UP000184356"/>
    </source>
</evidence>
<name>A0A1L9TL08_9EURO</name>
<sequence>MPYSTLNQTSIPHPRIQRIQFVCRSINPRQLHRIRVLKPRTPPRIPPKHHPGTPMILLSIPQRLPMSILPLSLSISMTINIPLTPNLTPTSLPIRNLHIIPRIPLTILPHAKPITHRIRQMQHVLQHKLIRPIVVRRPSHFQLDRTHAQNAVLVYLPRSSPVGSERGAVFGVVHISWHEDPVPASAAAAAAAAATATTATIDAGVAAVTFVAFVGVAGFGGGG</sequence>
<accession>A0A1L9TL08</accession>
<protein>
    <submittedName>
        <fullName evidence="1">Uncharacterized protein</fullName>
    </submittedName>
</protein>
<reference evidence="2" key="1">
    <citation type="journal article" date="2017" name="Genome Biol.">
        <title>Comparative genomics reveals high biological diversity and specific adaptations in the industrially and medically important fungal genus Aspergillus.</title>
        <authorList>
            <person name="de Vries R.P."/>
            <person name="Riley R."/>
            <person name="Wiebenga A."/>
            <person name="Aguilar-Osorio G."/>
            <person name="Amillis S."/>
            <person name="Uchima C.A."/>
            <person name="Anderluh G."/>
            <person name="Asadollahi M."/>
            <person name="Askin M."/>
            <person name="Barry K."/>
            <person name="Battaglia E."/>
            <person name="Bayram O."/>
            <person name="Benocci T."/>
            <person name="Braus-Stromeyer S.A."/>
            <person name="Caldana C."/>
            <person name="Canovas D."/>
            <person name="Cerqueira G.C."/>
            <person name="Chen F."/>
            <person name="Chen W."/>
            <person name="Choi C."/>
            <person name="Clum A."/>
            <person name="Dos Santos R.A."/>
            <person name="Damasio A.R."/>
            <person name="Diallinas G."/>
            <person name="Emri T."/>
            <person name="Fekete E."/>
            <person name="Flipphi M."/>
            <person name="Freyberg S."/>
            <person name="Gallo A."/>
            <person name="Gournas C."/>
            <person name="Habgood R."/>
            <person name="Hainaut M."/>
            <person name="Harispe M.L."/>
            <person name="Henrissat B."/>
            <person name="Hilden K.S."/>
            <person name="Hope R."/>
            <person name="Hossain A."/>
            <person name="Karabika E."/>
            <person name="Karaffa L."/>
            <person name="Karanyi Z."/>
            <person name="Krasevec N."/>
            <person name="Kuo A."/>
            <person name="Kusch H."/>
            <person name="LaButti K."/>
            <person name="Lagendijk E.L."/>
            <person name="Lapidus A."/>
            <person name="Levasseur A."/>
            <person name="Lindquist E."/>
            <person name="Lipzen A."/>
            <person name="Logrieco A.F."/>
            <person name="MacCabe A."/>
            <person name="Maekelae M.R."/>
            <person name="Malavazi I."/>
            <person name="Melin P."/>
            <person name="Meyer V."/>
            <person name="Mielnichuk N."/>
            <person name="Miskei M."/>
            <person name="Molnar A.P."/>
            <person name="Mule G."/>
            <person name="Ngan C.Y."/>
            <person name="Orejas M."/>
            <person name="Orosz E."/>
            <person name="Ouedraogo J.P."/>
            <person name="Overkamp K.M."/>
            <person name="Park H.-S."/>
            <person name="Perrone G."/>
            <person name="Piumi F."/>
            <person name="Punt P.J."/>
            <person name="Ram A.F."/>
            <person name="Ramon A."/>
            <person name="Rauscher S."/>
            <person name="Record E."/>
            <person name="Riano-Pachon D.M."/>
            <person name="Robert V."/>
            <person name="Roehrig J."/>
            <person name="Ruller R."/>
            <person name="Salamov A."/>
            <person name="Salih N.S."/>
            <person name="Samson R.A."/>
            <person name="Sandor E."/>
            <person name="Sanguinetti M."/>
            <person name="Schuetze T."/>
            <person name="Sepcic K."/>
            <person name="Shelest E."/>
            <person name="Sherlock G."/>
            <person name="Sophianopoulou V."/>
            <person name="Squina F.M."/>
            <person name="Sun H."/>
            <person name="Susca A."/>
            <person name="Todd R.B."/>
            <person name="Tsang A."/>
            <person name="Unkles S.E."/>
            <person name="van de Wiele N."/>
            <person name="van Rossen-Uffink D."/>
            <person name="Oliveira J.V."/>
            <person name="Vesth T.C."/>
            <person name="Visser J."/>
            <person name="Yu J.-H."/>
            <person name="Zhou M."/>
            <person name="Andersen M.R."/>
            <person name="Archer D.B."/>
            <person name="Baker S.E."/>
            <person name="Benoit I."/>
            <person name="Brakhage A.A."/>
            <person name="Braus G.H."/>
            <person name="Fischer R."/>
            <person name="Frisvad J.C."/>
            <person name="Goldman G.H."/>
            <person name="Houbraken J."/>
            <person name="Oakley B."/>
            <person name="Pocsi I."/>
            <person name="Scazzocchio C."/>
            <person name="Seiboth B."/>
            <person name="vanKuyk P.A."/>
            <person name="Wortman J."/>
            <person name="Dyer P.S."/>
            <person name="Grigoriev I.V."/>
        </authorList>
    </citation>
    <scope>NUCLEOTIDE SEQUENCE [LARGE SCALE GENOMIC DNA]</scope>
    <source>
        <strain evidence="2">CBS 593.65</strain>
    </source>
</reference>
<dbReference type="AlphaFoldDB" id="A0A1L9TL08"/>
<organism evidence="1 2">
    <name type="scientific">Aspergillus sydowii CBS 593.65</name>
    <dbReference type="NCBI Taxonomy" id="1036612"/>
    <lineage>
        <taxon>Eukaryota</taxon>
        <taxon>Fungi</taxon>
        <taxon>Dikarya</taxon>
        <taxon>Ascomycota</taxon>
        <taxon>Pezizomycotina</taxon>
        <taxon>Eurotiomycetes</taxon>
        <taxon>Eurotiomycetidae</taxon>
        <taxon>Eurotiales</taxon>
        <taxon>Aspergillaceae</taxon>
        <taxon>Aspergillus</taxon>
        <taxon>Aspergillus subgen. Nidulantes</taxon>
    </lineage>
</organism>
<dbReference type="VEuPathDB" id="FungiDB:ASPSYDRAFT_44512"/>
<dbReference type="RefSeq" id="XP_040703914.1">
    <property type="nucleotide sequence ID" value="XM_040846861.1"/>
</dbReference>
<dbReference type="GeneID" id="63762934"/>
<dbReference type="EMBL" id="KV878585">
    <property type="protein sequence ID" value="OJJ60108.1"/>
    <property type="molecule type" value="Genomic_DNA"/>
</dbReference>